<sequence>VVARIVGHSYDALTTPERLVLLEKLEHETRRLAFPRHELINQVAEQATPEEFGGKLSHALADLLHISRAAAAQRVADAADLGPRRAITGEPLEARLPATAAAQRDGSIGDGHVAVIRQFFDQLPHWVDVETQRCAEQHLAQQAVRFRPEQVRKLADRLTYCLNPDGTFTDTDRARRRSLVLGVQDIDGMSRLSGWLTPEARATLEVVLAKLAAPGMCNADDQTPIVDGTPGEESIKRDTRSANQRNHDGLQAALRATLASGKLGQHNGIPATIVVTTTLEQLESAAGKASTGGGSQLPLSDVIRLASHAHHYLAIFDEATPIGLYHTKRIASTGQRIVLHTKDRGCTAPGCDVPGYLCEVHHVDESASCHTTDVDNLTFACGSHHRLLKPGGWTTRKRANGDTEWIPPPHLDFGPLRGRPRTNTFHHPEKLLGEEGDP</sequence>
<dbReference type="Pfam" id="PF02720">
    <property type="entry name" value="DUF222"/>
    <property type="match status" value="1"/>
</dbReference>
<accession>A0A2U3PBY7</accession>
<dbReference type="STRING" id="1841861.GCA_900157365_01780"/>
<dbReference type="InterPro" id="IPR003870">
    <property type="entry name" value="DUF222"/>
</dbReference>
<name>A0A2U3PBY7_9MYCO</name>
<proteinExistence type="predicted"/>
<dbReference type="EMBL" id="FUEZ01000004">
    <property type="protein sequence ID" value="SPM41256.1"/>
    <property type="molecule type" value="Genomic_DNA"/>
</dbReference>
<dbReference type="CDD" id="cd00085">
    <property type="entry name" value="HNHc"/>
    <property type="match status" value="1"/>
</dbReference>
<dbReference type="SMART" id="SM00507">
    <property type="entry name" value="HNHc"/>
    <property type="match status" value="1"/>
</dbReference>
<feature type="compositionally biased region" description="Basic and acidic residues" evidence="1">
    <location>
        <begin position="233"/>
        <end position="244"/>
    </location>
</feature>
<keyword evidence="4" id="KW-1185">Reference proteome</keyword>
<reference evidence="3 4" key="1">
    <citation type="submission" date="2017-01" db="EMBL/GenBank/DDBJ databases">
        <authorList>
            <consortium name="Urmite Genomes"/>
        </authorList>
    </citation>
    <scope>NUCLEOTIDE SEQUENCE [LARGE SCALE GENOMIC DNA]</scope>
    <source>
        <strain evidence="3 4">AB215</strain>
    </source>
</reference>
<evidence type="ECO:0000313" key="3">
    <source>
        <dbReference type="EMBL" id="SPM41256.1"/>
    </source>
</evidence>
<gene>
    <name evidence="3" type="ORF">MNAB215_3461</name>
</gene>
<protein>
    <recommendedName>
        <fullName evidence="2">HNH nuclease domain-containing protein</fullName>
    </recommendedName>
</protein>
<feature type="region of interest" description="Disordered" evidence="1">
    <location>
        <begin position="221"/>
        <end position="244"/>
    </location>
</feature>
<dbReference type="Proteomes" id="UP000240424">
    <property type="component" value="Unassembled WGS sequence"/>
</dbReference>
<evidence type="ECO:0000256" key="1">
    <source>
        <dbReference type="SAM" id="MobiDB-lite"/>
    </source>
</evidence>
<feature type="domain" description="HNH nuclease" evidence="2">
    <location>
        <begin position="334"/>
        <end position="386"/>
    </location>
</feature>
<organism evidence="3 4">
    <name type="scientific">Mycobacterium numidiamassiliense</name>
    <dbReference type="NCBI Taxonomy" id="1841861"/>
    <lineage>
        <taxon>Bacteria</taxon>
        <taxon>Bacillati</taxon>
        <taxon>Actinomycetota</taxon>
        <taxon>Actinomycetes</taxon>
        <taxon>Mycobacteriales</taxon>
        <taxon>Mycobacteriaceae</taxon>
        <taxon>Mycobacterium</taxon>
    </lineage>
</organism>
<feature type="compositionally biased region" description="Basic and acidic residues" evidence="1">
    <location>
        <begin position="426"/>
        <end position="438"/>
    </location>
</feature>
<feature type="non-terminal residue" evidence="3">
    <location>
        <position position="1"/>
    </location>
</feature>
<dbReference type="AlphaFoldDB" id="A0A2U3PBY7"/>
<dbReference type="InterPro" id="IPR003615">
    <property type="entry name" value="HNH_nuc"/>
</dbReference>
<evidence type="ECO:0000259" key="2">
    <source>
        <dbReference type="SMART" id="SM00507"/>
    </source>
</evidence>
<evidence type="ECO:0000313" key="4">
    <source>
        <dbReference type="Proteomes" id="UP000240424"/>
    </source>
</evidence>
<feature type="region of interest" description="Disordered" evidence="1">
    <location>
        <begin position="404"/>
        <end position="438"/>
    </location>
</feature>